<organism evidence="2 3">
    <name type="scientific">Oryzomonas sagensis</name>
    <dbReference type="NCBI Taxonomy" id="2603857"/>
    <lineage>
        <taxon>Bacteria</taxon>
        <taxon>Pseudomonadati</taxon>
        <taxon>Thermodesulfobacteriota</taxon>
        <taxon>Desulfuromonadia</taxon>
        <taxon>Geobacterales</taxon>
        <taxon>Geobacteraceae</taxon>
        <taxon>Oryzomonas</taxon>
    </lineage>
</organism>
<dbReference type="Proteomes" id="UP000798046">
    <property type="component" value="Unassembled WGS sequence"/>
</dbReference>
<proteinExistence type="predicted"/>
<keyword evidence="3" id="KW-1185">Reference proteome</keyword>
<dbReference type="EMBL" id="VZRA01000009">
    <property type="protein sequence ID" value="KAB0668359.1"/>
    <property type="molecule type" value="Genomic_DNA"/>
</dbReference>
<name>A0ABQ6TK35_9BACT</name>
<evidence type="ECO:0000313" key="2">
    <source>
        <dbReference type="EMBL" id="KAB0668359.1"/>
    </source>
</evidence>
<dbReference type="Pfam" id="PF01396">
    <property type="entry name" value="Zn_ribbon_Top1"/>
    <property type="match status" value="1"/>
</dbReference>
<dbReference type="RefSeq" id="WP_151158244.1">
    <property type="nucleotide sequence ID" value="NZ_VZRA01000009.1"/>
</dbReference>
<dbReference type="Gene3D" id="3.30.65.10">
    <property type="entry name" value="Bacterial Topoisomerase I, domain 1"/>
    <property type="match status" value="1"/>
</dbReference>
<dbReference type="InterPro" id="IPR013498">
    <property type="entry name" value="Topo_IA_Znf"/>
</dbReference>
<comment type="caution">
    <text evidence="2">The sequence shown here is derived from an EMBL/GenBank/DDBJ whole genome shotgun (WGS) entry which is preliminary data.</text>
</comment>
<feature type="domain" description="DNA topoisomerase type IA zn finger" evidence="1">
    <location>
        <begin position="10"/>
        <end position="48"/>
    </location>
</feature>
<evidence type="ECO:0000313" key="3">
    <source>
        <dbReference type="Proteomes" id="UP000798046"/>
    </source>
</evidence>
<dbReference type="SUPFAM" id="SSF57783">
    <property type="entry name" value="Zinc beta-ribbon"/>
    <property type="match status" value="1"/>
</dbReference>
<reference evidence="2 3" key="1">
    <citation type="journal article" date="2020" name="Microorganisms">
        <title>Description of Three Novel Members in the Family Geobacteraceae, Oryzomonas japonicum gen. nov., sp. nov., Oryzomonas sagensis sp. nov., and Oryzomonas ruber sp. nov.</title>
        <authorList>
            <person name="Xu Z."/>
            <person name="Masuda Y."/>
            <person name="Hayakawa C."/>
            <person name="Ushijima N."/>
            <person name="Kawano K."/>
            <person name="Shiratori Y."/>
            <person name="Senoo K."/>
            <person name="Itoh H."/>
        </authorList>
    </citation>
    <scope>NUCLEOTIDE SEQUENCE [LARGE SCALE GENOMIC DNA]</scope>
    <source>
        <strain evidence="2 3">Red100</strain>
    </source>
</reference>
<evidence type="ECO:0000259" key="1">
    <source>
        <dbReference type="Pfam" id="PF01396"/>
    </source>
</evidence>
<accession>A0ABQ6TK35</accession>
<protein>
    <recommendedName>
        <fullName evidence="1">DNA topoisomerase type IA zn finger domain-containing protein</fullName>
    </recommendedName>
</protein>
<gene>
    <name evidence="2" type="ORF">F6V30_16355</name>
</gene>
<sequence length="55" mass="6463">MLPPQSKNNKKCPNCGNEMKVREKKSGEEAGKKFLVCIKYPECWTIEPYVEPKWF</sequence>